<feature type="binding site" evidence="5">
    <location>
        <position position="89"/>
    </location>
    <ligand>
        <name>ATP</name>
        <dbReference type="ChEBI" id="CHEBI:30616"/>
    </ligand>
</feature>
<dbReference type="SMART" id="SM00220">
    <property type="entry name" value="S_TKc"/>
    <property type="match status" value="1"/>
</dbReference>
<evidence type="ECO:0000256" key="1">
    <source>
        <dbReference type="ARBA" id="ARBA00022679"/>
    </source>
</evidence>
<keyword evidence="3" id="KW-0418">Kinase</keyword>
<dbReference type="InterPro" id="IPR000719">
    <property type="entry name" value="Prot_kinase_dom"/>
</dbReference>
<keyword evidence="2 5" id="KW-0547">Nucleotide-binding</keyword>
<dbReference type="InterPro" id="IPR011009">
    <property type="entry name" value="Kinase-like_dom_sf"/>
</dbReference>
<dbReference type="Pfam" id="PF13374">
    <property type="entry name" value="TPR_10"/>
    <property type="match status" value="1"/>
</dbReference>
<organism evidence="8 9">
    <name type="scientific">Archangium gephyra</name>
    <dbReference type="NCBI Taxonomy" id="48"/>
    <lineage>
        <taxon>Bacteria</taxon>
        <taxon>Pseudomonadati</taxon>
        <taxon>Myxococcota</taxon>
        <taxon>Myxococcia</taxon>
        <taxon>Myxococcales</taxon>
        <taxon>Cystobacterineae</taxon>
        <taxon>Archangiaceae</taxon>
        <taxon>Archangium</taxon>
    </lineage>
</organism>
<dbReference type="InterPro" id="IPR017441">
    <property type="entry name" value="Protein_kinase_ATP_BS"/>
</dbReference>
<dbReference type="PROSITE" id="PS00108">
    <property type="entry name" value="PROTEIN_KINASE_ST"/>
    <property type="match status" value="1"/>
</dbReference>
<evidence type="ECO:0000259" key="7">
    <source>
        <dbReference type="PROSITE" id="PS50011"/>
    </source>
</evidence>
<proteinExistence type="predicted"/>
<evidence type="ECO:0000256" key="4">
    <source>
        <dbReference type="ARBA" id="ARBA00022840"/>
    </source>
</evidence>
<reference evidence="8 9" key="1">
    <citation type="submission" date="2017-08" db="EMBL/GenBank/DDBJ databases">
        <title>Infants hospitalized years apart are colonized by the same room-sourced microbial strains.</title>
        <authorList>
            <person name="Brooks B."/>
            <person name="Olm M.R."/>
            <person name="Firek B.A."/>
            <person name="Baker R."/>
            <person name="Thomas B.C."/>
            <person name="Morowitz M.J."/>
            <person name="Banfield J.F."/>
        </authorList>
    </citation>
    <scope>NUCLEOTIDE SEQUENCE [LARGE SCALE GENOMIC DNA]</scope>
    <source>
        <strain evidence="8">S2_003_000_R2_14</strain>
    </source>
</reference>
<dbReference type="PROSITE" id="PS00107">
    <property type="entry name" value="PROTEIN_KINASE_ATP"/>
    <property type="match status" value="1"/>
</dbReference>
<dbReference type="GO" id="GO:0004674">
    <property type="term" value="F:protein serine/threonine kinase activity"/>
    <property type="evidence" value="ECO:0007669"/>
    <property type="project" value="TreeGrafter"/>
</dbReference>
<dbReference type="Pfam" id="PF00069">
    <property type="entry name" value="Pkinase"/>
    <property type="match status" value="1"/>
</dbReference>
<dbReference type="Proteomes" id="UP000249061">
    <property type="component" value="Unassembled WGS sequence"/>
</dbReference>
<dbReference type="CDD" id="cd14014">
    <property type="entry name" value="STKc_PknB_like"/>
    <property type="match status" value="1"/>
</dbReference>
<protein>
    <recommendedName>
        <fullName evidence="7">Protein kinase domain-containing protein</fullName>
    </recommendedName>
</protein>
<dbReference type="Gene3D" id="1.25.40.10">
    <property type="entry name" value="Tetratricopeptide repeat domain"/>
    <property type="match status" value="3"/>
</dbReference>
<keyword evidence="1" id="KW-0808">Transferase</keyword>
<sequence length="927" mass="100438">MKTDCITDDEMAAFAQGSAHPQRITSIQEHISSCAECRTVAAELARTSGARPRPRALGRYELHEPVGAGGMGTVFSAWDPTLNRQVAVKLLHEAAVDGHRAERFLLERQVLASLEHPHIARLLDAGETEEGRPWFAMDFVDGKPLDLACDEAKLTVQQRVELMLPVLRAVTAAHQHLVVHRDLKPSNILVDRSGAPRLVDFGIARLLEGASGLTQTGMTPMTPAYASPEQVRREPAAVTTDVYSLGVVLYELFTGVSPYETKAGDVEALLGAVTAGVVKPPSEAVVRASDVQVAARGGSREALRATLQGDLDAIVLMALRRDPSDRYQSVQALTDDLTAALQGRPTLARRGDRAYRAALFVRRNRALVAGLSAAFVALTVGLVATIWQARRAEAERDLARSRFEQVRQLAKAVLFDYHDGIADLPGSTALRQRLVKDAQGYLAALATQVEDDASLKQELATSYLKLGDVQGDPFGASLGDTAAAKRSYLEGQRLARAIVAADPSSFAGRRALASSAEKLAAIEEVTGDLEEAVKGYLEAVAIDTQLLGERPDDFEQMTVLGRDELAAAQTLMQLGRLDDADTHLARSLALRRKAAGHGDALSRRAVAAVLITVTELRSEQGRLPEAFEAANEAASVFEALSKEKPDAIEYRRGVQRAHAVLATLFQLTRDFEQSLKHSRLQADEALAVLKLDPANSVAQRDAVVGLTNLAQMLESSDRHAESWDFSEQALALQRDILARDAANVQSLRDYASVLGASAYAALTLGKSEVAEARAREVIALTFPPGEDNVVTTETRAFAWHTLSLVMVQRGRFDEARRAAVRYIELLESLLQADDSQQRIRNRVALAVNAQAETWVRAAEASHTRADWLAADEVLKRAVELSTPLEAQGKALEALKSTRDEREALRKRIDAALAGKPLPPMGPILAGE</sequence>
<keyword evidence="6" id="KW-0812">Transmembrane</keyword>
<gene>
    <name evidence="8" type="ORF">DI536_13170</name>
</gene>
<name>A0A2W5TEN7_9BACT</name>
<dbReference type="GO" id="GO:0005524">
    <property type="term" value="F:ATP binding"/>
    <property type="evidence" value="ECO:0007669"/>
    <property type="project" value="UniProtKB-UniRule"/>
</dbReference>
<keyword evidence="6" id="KW-0472">Membrane</keyword>
<dbReference type="Gene3D" id="3.30.200.20">
    <property type="entry name" value="Phosphorylase Kinase, domain 1"/>
    <property type="match status" value="1"/>
</dbReference>
<dbReference type="InterPro" id="IPR008271">
    <property type="entry name" value="Ser/Thr_kinase_AS"/>
</dbReference>
<dbReference type="SUPFAM" id="SSF48452">
    <property type="entry name" value="TPR-like"/>
    <property type="match status" value="2"/>
</dbReference>
<comment type="caution">
    <text evidence="8">The sequence shown here is derived from an EMBL/GenBank/DDBJ whole genome shotgun (WGS) entry which is preliminary data.</text>
</comment>
<dbReference type="AlphaFoldDB" id="A0A2W5TEN7"/>
<evidence type="ECO:0000256" key="3">
    <source>
        <dbReference type="ARBA" id="ARBA00022777"/>
    </source>
</evidence>
<dbReference type="EMBL" id="QFQP01000010">
    <property type="protein sequence ID" value="PZR13232.1"/>
    <property type="molecule type" value="Genomic_DNA"/>
</dbReference>
<keyword evidence="4 5" id="KW-0067">ATP-binding</keyword>
<dbReference type="InterPro" id="IPR011990">
    <property type="entry name" value="TPR-like_helical_dom_sf"/>
</dbReference>
<feature type="domain" description="Protein kinase" evidence="7">
    <location>
        <begin position="60"/>
        <end position="347"/>
    </location>
</feature>
<evidence type="ECO:0000313" key="9">
    <source>
        <dbReference type="Proteomes" id="UP000249061"/>
    </source>
</evidence>
<evidence type="ECO:0000313" key="8">
    <source>
        <dbReference type="EMBL" id="PZR13232.1"/>
    </source>
</evidence>
<dbReference type="Gene3D" id="1.10.510.10">
    <property type="entry name" value="Transferase(Phosphotransferase) domain 1"/>
    <property type="match status" value="1"/>
</dbReference>
<dbReference type="PANTHER" id="PTHR43289:SF34">
    <property type="entry name" value="SERINE_THREONINE-PROTEIN KINASE YBDM-RELATED"/>
    <property type="match status" value="1"/>
</dbReference>
<dbReference type="SUPFAM" id="SSF56112">
    <property type="entry name" value="Protein kinase-like (PK-like)"/>
    <property type="match status" value="1"/>
</dbReference>
<keyword evidence="6" id="KW-1133">Transmembrane helix</keyword>
<evidence type="ECO:0000256" key="6">
    <source>
        <dbReference type="SAM" id="Phobius"/>
    </source>
</evidence>
<dbReference type="PANTHER" id="PTHR43289">
    <property type="entry name" value="MITOGEN-ACTIVATED PROTEIN KINASE KINASE KINASE 20-RELATED"/>
    <property type="match status" value="1"/>
</dbReference>
<feature type="transmembrane region" description="Helical" evidence="6">
    <location>
        <begin position="366"/>
        <end position="387"/>
    </location>
</feature>
<accession>A0A2W5TEN7</accession>
<evidence type="ECO:0000256" key="2">
    <source>
        <dbReference type="ARBA" id="ARBA00022741"/>
    </source>
</evidence>
<dbReference type="PROSITE" id="PS50011">
    <property type="entry name" value="PROTEIN_KINASE_DOM"/>
    <property type="match status" value="1"/>
</dbReference>
<evidence type="ECO:0000256" key="5">
    <source>
        <dbReference type="PROSITE-ProRule" id="PRU10141"/>
    </source>
</evidence>